<dbReference type="GO" id="GO:0006351">
    <property type="term" value="P:DNA-templated transcription"/>
    <property type="evidence" value="ECO:0007669"/>
    <property type="project" value="InterPro"/>
</dbReference>
<feature type="compositionally biased region" description="Basic and acidic residues" evidence="11">
    <location>
        <begin position="282"/>
        <end position="302"/>
    </location>
</feature>
<feature type="compositionally biased region" description="Acidic residues" evidence="11">
    <location>
        <begin position="429"/>
        <end position="444"/>
    </location>
</feature>
<protein>
    <recommendedName>
        <fullName evidence="9">Vasculin</fullName>
    </recommendedName>
    <alternativeName>
        <fullName evidence="10">GC-rich promoter-binding protein 1</fullName>
    </alternativeName>
</protein>
<feature type="compositionally biased region" description="Polar residues" evidence="11">
    <location>
        <begin position="318"/>
        <end position="340"/>
    </location>
</feature>
<dbReference type="Pfam" id="PF15337">
    <property type="entry name" value="Vasculin"/>
    <property type="match status" value="1"/>
</dbReference>
<comment type="similarity">
    <text evidence="2">Belongs to the vasculin family.</text>
</comment>
<keyword evidence="6" id="KW-0804">Transcription</keyword>
<comment type="caution">
    <text evidence="12">The sequence shown here is derived from an EMBL/GenBank/DDBJ whole genome shotgun (WGS) entry which is preliminary data.</text>
</comment>
<keyword evidence="5" id="KW-0010">Activator</keyword>
<evidence type="ECO:0000256" key="2">
    <source>
        <dbReference type="ARBA" id="ARBA00010099"/>
    </source>
</evidence>
<dbReference type="OrthoDB" id="8741226at2759"/>
<evidence type="ECO:0000256" key="6">
    <source>
        <dbReference type="ARBA" id="ARBA00023163"/>
    </source>
</evidence>
<proteinExistence type="inferred from homology"/>
<evidence type="ECO:0000256" key="1">
    <source>
        <dbReference type="ARBA" id="ARBA00004123"/>
    </source>
</evidence>
<dbReference type="AlphaFoldDB" id="A0A7L2ADY2"/>
<comment type="subcellular location">
    <subcellularLocation>
        <location evidence="1">Nucleus</location>
    </subcellularLocation>
</comment>
<evidence type="ECO:0000256" key="4">
    <source>
        <dbReference type="ARBA" id="ARBA00023125"/>
    </source>
</evidence>
<gene>
    <name evidence="12" type="primary">Gpbp1</name>
    <name evidence="12" type="ORF">HELFUL_R07175</name>
</gene>
<evidence type="ECO:0000256" key="3">
    <source>
        <dbReference type="ARBA" id="ARBA00023015"/>
    </source>
</evidence>
<accession>A0A7L2ADY2</accession>
<feature type="compositionally biased region" description="Basic and acidic residues" evidence="11">
    <location>
        <begin position="94"/>
        <end position="115"/>
    </location>
</feature>
<evidence type="ECO:0000256" key="11">
    <source>
        <dbReference type="SAM" id="MobiDB-lite"/>
    </source>
</evidence>
<evidence type="ECO:0000256" key="10">
    <source>
        <dbReference type="ARBA" id="ARBA00041530"/>
    </source>
</evidence>
<keyword evidence="13" id="KW-1185">Reference proteome</keyword>
<feature type="compositionally biased region" description="Polar residues" evidence="11">
    <location>
        <begin position="419"/>
        <end position="428"/>
    </location>
</feature>
<evidence type="ECO:0000256" key="8">
    <source>
        <dbReference type="ARBA" id="ARBA00037303"/>
    </source>
</evidence>
<dbReference type="EMBL" id="VXBZ01001936">
    <property type="protein sequence ID" value="NXP45313.1"/>
    <property type="molecule type" value="Genomic_DNA"/>
</dbReference>
<evidence type="ECO:0000313" key="13">
    <source>
        <dbReference type="Proteomes" id="UP000590868"/>
    </source>
</evidence>
<keyword evidence="4" id="KW-0238">DNA-binding</keyword>
<organism evidence="12 13">
    <name type="scientific">Heliornis fulica</name>
    <name type="common">sungrebe</name>
    <dbReference type="NCBI Taxonomy" id="54369"/>
    <lineage>
        <taxon>Eukaryota</taxon>
        <taxon>Metazoa</taxon>
        <taxon>Chordata</taxon>
        <taxon>Craniata</taxon>
        <taxon>Vertebrata</taxon>
        <taxon>Euteleostomi</taxon>
        <taxon>Archelosauria</taxon>
        <taxon>Archosauria</taxon>
        <taxon>Dinosauria</taxon>
        <taxon>Saurischia</taxon>
        <taxon>Theropoda</taxon>
        <taxon>Coelurosauria</taxon>
        <taxon>Aves</taxon>
        <taxon>Neognathae</taxon>
        <taxon>Neoaves</taxon>
        <taxon>Gruiformes</taxon>
        <taxon>Heliornithidae</taxon>
        <taxon>Heliornis</taxon>
    </lineage>
</organism>
<comment type="function">
    <text evidence="8">Functions as a GC-rich promoter-specific transactivating transcription factor.</text>
</comment>
<dbReference type="GO" id="GO:0045893">
    <property type="term" value="P:positive regulation of DNA-templated transcription"/>
    <property type="evidence" value="ECO:0007669"/>
    <property type="project" value="InterPro"/>
</dbReference>
<keyword evidence="7" id="KW-0539">Nucleus</keyword>
<keyword evidence="3" id="KW-0805">Transcription regulation</keyword>
<dbReference type="PANTHER" id="PTHR14339:SF11">
    <property type="entry name" value="VASCULIN"/>
    <property type="match status" value="1"/>
</dbReference>
<dbReference type="GO" id="GO:0003723">
    <property type="term" value="F:RNA binding"/>
    <property type="evidence" value="ECO:0007669"/>
    <property type="project" value="InterPro"/>
</dbReference>
<name>A0A7L2ADY2_9GRUI</name>
<reference evidence="12 13" key="1">
    <citation type="submission" date="2019-09" db="EMBL/GenBank/DDBJ databases">
        <title>Bird 10,000 Genomes (B10K) Project - Family phase.</title>
        <authorList>
            <person name="Zhang G."/>
        </authorList>
    </citation>
    <scope>NUCLEOTIDE SEQUENCE [LARGE SCALE GENOMIC DNA]</scope>
    <source>
        <strain evidence="12">B10K-DU-001-55</strain>
        <tissue evidence="12">Muscle</tissue>
    </source>
</reference>
<evidence type="ECO:0000256" key="9">
    <source>
        <dbReference type="ARBA" id="ARBA00039412"/>
    </source>
</evidence>
<evidence type="ECO:0000256" key="5">
    <source>
        <dbReference type="ARBA" id="ARBA00023159"/>
    </source>
</evidence>
<feature type="non-terminal residue" evidence="12">
    <location>
        <position position="444"/>
    </location>
</feature>
<feature type="non-terminal residue" evidence="12">
    <location>
        <position position="1"/>
    </location>
</feature>
<dbReference type="InterPro" id="IPR028128">
    <property type="entry name" value="Vasculin_fam"/>
</dbReference>
<dbReference type="Proteomes" id="UP000590868">
    <property type="component" value="Unassembled WGS sequence"/>
</dbReference>
<dbReference type="PANTHER" id="PTHR14339">
    <property type="entry name" value="VASCULIN"/>
    <property type="match status" value="1"/>
</dbReference>
<dbReference type="GO" id="GO:0003677">
    <property type="term" value="F:DNA binding"/>
    <property type="evidence" value="ECO:0007669"/>
    <property type="project" value="UniProtKB-KW"/>
</dbReference>
<feature type="region of interest" description="Disordered" evidence="11">
    <location>
        <begin position="282"/>
        <end position="340"/>
    </location>
</feature>
<dbReference type="GO" id="GO:0005634">
    <property type="term" value="C:nucleus"/>
    <property type="evidence" value="ECO:0007669"/>
    <property type="project" value="UniProtKB-SubCell"/>
</dbReference>
<evidence type="ECO:0000313" key="12">
    <source>
        <dbReference type="EMBL" id="NXP45313.1"/>
    </source>
</evidence>
<sequence length="444" mass="50151">QSSPTFEKHYENFLQAENRYEANRRRHNSSDGIGPKPGWCNEGHFGKKEKNYLHSYGRHSTENVNHRWGYRGGGSCSHNSTSRCGKGQGLHDTNVPDHETVKKEDKVPKQFKAEDFPSLTPKCEMEPKQNKSLSAGVWEYPLNSTSRSQRMLVIKKGSTKELQVPGVPVVGSLYSQPVKSGSGTSVYKGLVPKLVTPPAKFTQWKSQAKENKLRNPFPYGSASDVGHISPSKSIAKASAVSVKEHCQSNSSSPFDKVGQSFLIKLTKMRSHKKSEFLKEMKQDGVEEEHKDENHSGQDKDESSDLQNSNSSHDERHTTQNFENENMQENGNTSVTSQEVNESSFFHQTNILSSSIEAELRLLKEMGWKEDIENDEKYAPLTEEEVMEFQVIRERLQKIGLRKNGILKNGLIRDFKFNPWKNSTFTPSLENEDSETSSSDTSDDD</sequence>
<feature type="region of interest" description="Disordered" evidence="11">
    <location>
        <begin position="418"/>
        <end position="444"/>
    </location>
</feature>
<feature type="region of interest" description="Disordered" evidence="11">
    <location>
        <begin position="75"/>
        <end position="130"/>
    </location>
</feature>
<evidence type="ECO:0000256" key="7">
    <source>
        <dbReference type="ARBA" id="ARBA00023242"/>
    </source>
</evidence>